<name>A0A067SGH7_GALM3</name>
<evidence type="ECO:0000256" key="1">
    <source>
        <dbReference type="SAM" id="MobiDB-lite"/>
    </source>
</evidence>
<feature type="compositionally biased region" description="Polar residues" evidence="1">
    <location>
        <begin position="185"/>
        <end position="199"/>
    </location>
</feature>
<feature type="compositionally biased region" description="Basic residues" evidence="1">
    <location>
        <begin position="1"/>
        <end position="14"/>
    </location>
</feature>
<dbReference type="Pfam" id="PF10197">
    <property type="entry name" value="Cir_N"/>
    <property type="match status" value="1"/>
</dbReference>
<organism evidence="3 4">
    <name type="scientific">Galerina marginata (strain CBS 339.88)</name>
    <dbReference type="NCBI Taxonomy" id="685588"/>
    <lineage>
        <taxon>Eukaryota</taxon>
        <taxon>Fungi</taxon>
        <taxon>Dikarya</taxon>
        <taxon>Basidiomycota</taxon>
        <taxon>Agaricomycotina</taxon>
        <taxon>Agaricomycetes</taxon>
        <taxon>Agaricomycetidae</taxon>
        <taxon>Agaricales</taxon>
        <taxon>Agaricineae</taxon>
        <taxon>Strophariaceae</taxon>
        <taxon>Galerina</taxon>
    </lineage>
</organism>
<feature type="region of interest" description="Disordered" evidence="1">
    <location>
        <begin position="132"/>
        <end position="298"/>
    </location>
</feature>
<evidence type="ECO:0000259" key="2">
    <source>
        <dbReference type="SMART" id="SM01083"/>
    </source>
</evidence>
<dbReference type="HOGENOM" id="CLU_057377_0_0_1"/>
<dbReference type="InterPro" id="IPR039875">
    <property type="entry name" value="LENG1-like"/>
</dbReference>
<feature type="compositionally biased region" description="Basic and acidic residues" evidence="1">
    <location>
        <begin position="149"/>
        <end position="181"/>
    </location>
</feature>
<evidence type="ECO:0000313" key="4">
    <source>
        <dbReference type="Proteomes" id="UP000027222"/>
    </source>
</evidence>
<dbReference type="PANTHER" id="PTHR22093">
    <property type="entry name" value="LEUKOCYTE RECEPTOR CLUSTER LRC MEMBER 1"/>
    <property type="match status" value="1"/>
</dbReference>
<gene>
    <name evidence="3" type="ORF">GALMADRAFT_35279</name>
</gene>
<proteinExistence type="predicted"/>
<accession>A0A067SGH7</accession>
<dbReference type="SMART" id="SM01083">
    <property type="entry name" value="Cir_N"/>
    <property type="match status" value="1"/>
</dbReference>
<feature type="region of interest" description="Disordered" evidence="1">
    <location>
        <begin position="1"/>
        <end position="21"/>
    </location>
</feature>
<feature type="domain" description="CBF1-interacting co-repressor CIR N-terminal" evidence="2">
    <location>
        <begin position="11"/>
        <end position="47"/>
    </location>
</feature>
<dbReference type="AlphaFoldDB" id="A0A067SGH7"/>
<protein>
    <recommendedName>
        <fullName evidence="2">CBF1-interacting co-repressor CIR N-terminal domain-containing protein</fullName>
    </recommendedName>
</protein>
<feature type="compositionally biased region" description="Basic and acidic residues" evidence="1">
    <location>
        <begin position="212"/>
        <end position="246"/>
    </location>
</feature>
<reference evidence="4" key="1">
    <citation type="journal article" date="2014" name="Proc. Natl. Acad. Sci. U.S.A.">
        <title>Extensive sampling of basidiomycete genomes demonstrates inadequacy of the white-rot/brown-rot paradigm for wood decay fungi.</title>
        <authorList>
            <person name="Riley R."/>
            <person name="Salamov A.A."/>
            <person name="Brown D.W."/>
            <person name="Nagy L.G."/>
            <person name="Floudas D."/>
            <person name="Held B.W."/>
            <person name="Levasseur A."/>
            <person name="Lombard V."/>
            <person name="Morin E."/>
            <person name="Otillar R."/>
            <person name="Lindquist E.A."/>
            <person name="Sun H."/>
            <person name="LaButti K.M."/>
            <person name="Schmutz J."/>
            <person name="Jabbour D."/>
            <person name="Luo H."/>
            <person name="Baker S.E."/>
            <person name="Pisabarro A.G."/>
            <person name="Walton J.D."/>
            <person name="Blanchette R.A."/>
            <person name="Henrissat B."/>
            <person name="Martin F."/>
            <person name="Cullen D."/>
            <person name="Hibbett D.S."/>
            <person name="Grigoriev I.V."/>
        </authorList>
    </citation>
    <scope>NUCLEOTIDE SEQUENCE [LARGE SCALE GENOMIC DNA]</scope>
    <source>
        <strain evidence="4">CBS 339.88</strain>
    </source>
</reference>
<sequence length="298" mass="34344">MGKLNIAHHKSYHPYRRDNIEKVRRDEEEARLKEEKEEGRMMLADSEARIDLLRDRAGVLDKAEKKKKRPDDDLKHISSTSSIQAPILPTTNGHINLFEDLELVCLSGLNILFSIFANVFVPQSAIAVKVSKKPAAETEKGVPLAPSAKDLKPWYSERTKDKPEEVEDDRKKREESRKFAHDPLTSITRQLASRSSPSSAKPFRRPAPPMKYDADKPPDVQARLSRESSERDRALDLIRRKRREMEGSATPSTVRGGESSGYGDVFNRREVEEAHRHRERRWDGSARRWEDEDRSRNR</sequence>
<feature type="compositionally biased region" description="Basic and acidic residues" evidence="1">
    <location>
        <begin position="266"/>
        <end position="298"/>
    </location>
</feature>
<dbReference type="OrthoDB" id="2159131at2759"/>
<evidence type="ECO:0000313" key="3">
    <source>
        <dbReference type="EMBL" id="KDR70040.1"/>
    </source>
</evidence>
<dbReference type="STRING" id="685588.A0A067SGH7"/>
<dbReference type="Proteomes" id="UP000027222">
    <property type="component" value="Unassembled WGS sequence"/>
</dbReference>
<dbReference type="PANTHER" id="PTHR22093:SF0">
    <property type="entry name" value="LEUKOCYTE RECEPTOR CLUSTER MEMBER 1"/>
    <property type="match status" value="1"/>
</dbReference>
<feature type="non-terminal residue" evidence="3">
    <location>
        <position position="298"/>
    </location>
</feature>
<keyword evidence="4" id="KW-1185">Reference proteome</keyword>
<dbReference type="EMBL" id="KL142399">
    <property type="protein sequence ID" value="KDR70040.1"/>
    <property type="molecule type" value="Genomic_DNA"/>
</dbReference>
<dbReference type="InterPro" id="IPR019339">
    <property type="entry name" value="CIR_N_dom"/>
</dbReference>